<evidence type="ECO:0000313" key="2">
    <source>
        <dbReference type="Proteomes" id="UP000651271"/>
    </source>
</evidence>
<name>A0ABR7YHB7_9SPHI</name>
<dbReference type="Proteomes" id="UP000651271">
    <property type="component" value="Unassembled WGS sequence"/>
</dbReference>
<dbReference type="RefSeq" id="WP_190302713.1">
    <property type="nucleotide sequence ID" value="NZ_JACOIJ010000032.1"/>
</dbReference>
<evidence type="ECO:0000313" key="1">
    <source>
        <dbReference type="EMBL" id="MBD1430603.1"/>
    </source>
</evidence>
<gene>
    <name evidence="1" type="ORF">H8B04_13720</name>
</gene>
<evidence type="ECO:0008006" key="3">
    <source>
        <dbReference type="Google" id="ProtNLM"/>
    </source>
</evidence>
<accession>A0ABR7YHB7</accession>
<reference evidence="1 2" key="1">
    <citation type="submission" date="2020-08" db="EMBL/GenBank/DDBJ databases">
        <title>Sphingobacterium sp. DN04309 isolated from aquaculture water.</title>
        <authorList>
            <person name="Zhang M."/>
        </authorList>
    </citation>
    <scope>NUCLEOTIDE SEQUENCE [LARGE SCALE GENOMIC DNA]</scope>
    <source>
        <strain evidence="1 2">DN04309</strain>
    </source>
</reference>
<protein>
    <recommendedName>
        <fullName evidence="3">Lipocalin-like domain-containing protein</fullName>
    </recommendedName>
</protein>
<organism evidence="1 2">
    <name type="scientific">Sphingobacterium litopenaei</name>
    <dbReference type="NCBI Taxonomy" id="2763500"/>
    <lineage>
        <taxon>Bacteria</taxon>
        <taxon>Pseudomonadati</taxon>
        <taxon>Bacteroidota</taxon>
        <taxon>Sphingobacteriia</taxon>
        <taxon>Sphingobacteriales</taxon>
        <taxon>Sphingobacteriaceae</taxon>
        <taxon>Sphingobacterium</taxon>
    </lineage>
</organism>
<comment type="caution">
    <text evidence="1">The sequence shown here is derived from an EMBL/GenBank/DDBJ whole genome shotgun (WGS) entry which is preliminary data.</text>
</comment>
<sequence>MKNIIGSILILITLFSCSKSEIEEVDFNPEEPILGKWELISPAHDDTFIGEIKERSFNFGSNSVGIRGIELLGRYGSALVGWDRNATIQSDYTLSNDGKTLSINYEDVLLYHFDIIKLNKSSLKIKSKNSTYISTLEFKRVK</sequence>
<dbReference type="EMBL" id="JACOIJ010000032">
    <property type="protein sequence ID" value="MBD1430603.1"/>
    <property type="molecule type" value="Genomic_DNA"/>
</dbReference>
<dbReference type="PROSITE" id="PS51257">
    <property type="entry name" value="PROKAR_LIPOPROTEIN"/>
    <property type="match status" value="1"/>
</dbReference>
<proteinExistence type="predicted"/>
<keyword evidence="2" id="KW-1185">Reference proteome</keyword>